<dbReference type="EMBL" id="JYDS01000005">
    <property type="protein sequence ID" value="KRZ34057.1"/>
    <property type="molecule type" value="Genomic_DNA"/>
</dbReference>
<dbReference type="Proteomes" id="UP000054805">
    <property type="component" value="Unassembled WGS sequence"/>
</dbReference>
<sequence>MQNPLNIPKCFIQLYTGLNKMIKSAKCPFCIFDLKTLIDLHLLVLPMGLAKATHPSGWNKCRSKDCTPDGSEPLIQLYDLQWTFSQQYHLPLVVKWNIQNFAAPDAPGQSKKPSVLPTSRNFSYACFQLIKNKNMGFSK</sequence>
<proteinExistence type="predicted"/>
<protein>
    <submittedName>
        <fullName evidence="1">Uncharacterized protein</fullName>
    </submittedName>
</protein>
<name>A0A0V1JGF8_TRIPS</name>
<keyword evidence="2" id="KW-1185">Reference proteome</keyword>
<comment type="caution">
    <text evidence="1">The sequence shown here is derived from an EMBL/GenBank/DDBJ whole genome shotgun (WGS) entry which is preliminary data.</text>
</comment>
<dbReference type="AlphaFoldDB" id="A0A0V1JGF8"/>
<evidence type="ECO:0000313" key="2">
    <source>
        <dbReference type="Proteomes" id="UP000054805"/>
    </source>
</evidence>
<reference evidence="1 2" key="1">
    <citation type="submission" date="2015-01" db="EMBL/GenBank/DDBJ databases">
        <title>Evolution of Trichinella species and genotypes.</title>
        <authorList>
            <person name="Korhonen P.K."/>
            <person name="Edoardo P."/>
            <person name="Giuseppe L.R."/>
            <person name="Gasser R.B."/>
        </authorList>
    </citation>
    <scope>NUCLEOTIDE SEQUENCE [LARGE SCALE GENOMIC DNA]</scope>
    <source>
        <strain evidence="1">ISS588</strain>
    </source>
</reference>
<accession>A0A0V1JGF8</accession>
<evidence type="ECO:0000313" key="1">
    <source>
        <dbReference type="EMBL" id="KRZ34057.1"/>
    </source>
</evidence>
<gene>
    <name evidence="1" type="ORF">T4B_12803</name>
</gene>
<organism evidence="1 2">
    <name type="scientific">Trichinella pseudospiralis</name>
    <name type="common">Parasitic roundworm</name>
    <dbReference type="NCBI Taxonomy" id="6337"/>
    <lineage>
        <taxon>Eukaryota</taxon>
        <taxon>Metazoa</taxon>
        <taxon>Ecdysozoa</taxon>
        <taxon>Nematoda</taxon>
        <taxon>Enoplea</taxon>
        <taxon>Dorylaimia</taxon>
        <taxon>Trichinellida</taxon>
        <taxon>Trichinellidae</taxon>
        <taxon>Trichinella</taxon>
    </lineage>
</organism>